<dbReference type="InterPro" id="IPR050595">
    <property type="entry name" value="Bact_response_regulator"/>
</dbReference>
<dbReference type="EMBL" id="CP076686">
    <property type="protein sequence ID" value="QWV13343.1"/>
    <property type="molecule type" value="Genomic_DNA"/>
</dbReference>
<dbReference type="PANTHER" id="PTHR44591">
    <property type="entry name" value="STRESS RESPONSE REGULATOR PROTEIN 1"/>
    <property type="match status" value="1"/>
</dbReference>
<dbReference type="Pfam" id="PF00072">
    <property type="entry name" value="Response_reg"/>
    <property type="match status" value="1"/>
</dbReference>
<protein>
    <submittedName>
        <fullName evidence="4">Response regulator</fullName>
    </submittedName>
</protein>
<dbReference type="GeneID" id="78558104"/>
<dbReference type="SUPFAM" id="SSF52172">
    <property type="entry name" value="CheY-like"/>
    <property type="match status" value="1"/>
</dbReference>
<reference evidence="4 5" key="1">
    <citation type="submission" date="2021-06" db="EMBL/GenBank/DDBJ databases">
        <title>Microbial metabolic specificity influences pelagic lipid remineralization.</title>
        <authorList>
            <person name="Behrendt L."/>
            <person name="Hunter J.E."/>
            <person name="Alcolombri U."/>
            <person name="Smriga S."/>
            <person name="Mincer T."/>
            <person name="Lowenstein D.P."/>
            <person name="Peaudecerf F.J."/>
            <person name="Fernandez V.I."/>
            <person name="Fredricks H."/>
            <person name="Almblad H."/>
            <person name="Harrison J.J."/>
            <person name="Stocker R."/>
            <person name="Van Mooy B.A.S."/>
        </authorList>
    </citation>
    <scope>NUCLEOTIDE SEQUENCE [LARGE SCALE GENOMIC DNA]</scope>
    <source>
        <strain evidence="4 5">HP15-B</strain>
    </source>
</reference>
<gene>
    <name evidence="4" type="ORF">KQ249_01610</name>
</gene>
<dbReference type="CDD" id="cd17569">
    <property type="entry name" value="REC_HupR-like"/>
    <property type="match status" value="1"/>
</dbReference>
<name>A0ABX8II65_9GAMM</name>
<feature type="domain" description="Response regulatory" evidence="3">
    <location>
        <begin position="8"/>
        <end position="123"/>
    </location>
</feature>
<keyword evidence="1 2" id="KW-0597">Phosphoprotein</keyword>
<proteinExistence type="predicted"/>
<dbReference type="InterPro" id="IPR011006">
    <property type="entry name" value="CheY-like_superfamily"/>
</dbReference>
<evidence type="ECO:0000313" key="5">
    <source>
        <dbReference type="Proteomes" id="UP000683442"/>
    </source>
</evidence>
<keyword evidence="5" id="KW-1185">Reference proteome</keyword>
<dbReference type="Gene3D" id="3.40.50.2300">
    <property type="match status" value="1"/>
</dbReference>
<accession>A0ABX8II65</accession>
<dbReference type="InterPro" id="IPR001789">
    <property type="entry name" value="Sig_transdc_resp-reg_receiver"/>
</dbReference>
<dbReference type="PANTHER" id="PTHR44591:SF19">
    <property type="entry name" value="TWO-COMPONENT RESPONSE REGULATOR-RELATED"/>
    <property type="match status" value="1"/>
</dbReference>
<dbReference type="SMART" id="SM00448">
    <property type="entry name" value="REC"/>
    <property type="match status" value="1"/>
</dbReference>
<dbReference type="Proteomes" id="UP000683442">
    <property type="component" value="Chromosome"/>
</dbReference>
<evidence type="ECO:0000256" key="2">
    <source>
        <dbReference type="PROSITE-ProRule" id="PRU00169"/>
    </source>
</evidence>
<dbReference type="PROSITE" id="PS50110">
    <property type="entry name" value="RESPONSE_REGULATORY"/>
    <property type="match status" value="1"/>
</dbReference>
<evidence type="ECO:0000313" key="4">
    <source>
        <dbReference type="EMBL" id="QWV13343.1"/>
    </source>
</evidence>
<dbReference type="RefSeq" id="WP_041645835.1">
    <property type="nucleotide sequence ID" value="NZ_CP076686.1"/>
</dbReference>
<feature type="modified residue" description="4-aspartylphosphate" evidence="2">
    <location>
        <position position="57"/>
    </location>
</feature>
<evidence type="ECO:0000256" key="1">
    <source>
        <dbReference type="ARBA" id="ARBA00022553"/>
    </source>
</evidence>
<organism evidence="4 5">
    <name type="scientific">Marinobacter adhaerens</name>
    <dbReference type="NCBI Taxonomy" id="1033846"/>
    <lineage>
        <taxon>Bacteria</taxon>
        <taxon>Pseudomonadati</taxon>
        <taxon>Pseudomonadota</taxon>
        <taxon>Gammaproteobacteria</taxon>
        <taxon>Pseudomonadales</taxon>
        <taxon>Marinobacteraceae</taxon>
        <taxon>Marinobacter</taxon>
    </lineage>
</organism>
<sequence>MTTNQGHRIVCVDDEPAICRALRRCLQRLGVEVLTYTDPQRCLEDLRTLNPDIIISDLRMPQLSGIEFLARSRPLAPGAARILLSAHAERGGLIQAINDAGIHRFIEKPWSDDELMFTVFHALQAEHDGSDIARNPRMPAAPGKRVDPRVQELIRLEQETPGISRVELDEDGYIDLSH</sequence>
<evidence type="ECO:0000259" key="3">
    <source>
        <dbReference type="PROSITE" id="PS50110"/>
    </source>
</evidence>